<gene>
    <name evidence="2" type="ORF">KDAU_40890</name>
</gene>
<dbReference type="PANTHER" id="PTHR11895">
    <property type="entry name" value="TRANSAMIDASE"/>
    <property type="match status" value="1"/>
</dbReference>
<dbReference type="Proteomes" id="UP000287224">
    <property type="component" value="Unassembled WGS sequence"/>
</dbReference>
<keyword evidence="3" id="KW-1185">Reference proteome</keyword>
<protein>
    <submittedName>
        <fullName evidence="2">Amidase</fullName>
    </submittedName>
</protein>
<dbReference type="RefSeq" id="WP_235845777.1">
    <property type="nucleotide sequence ID" value="NZ_BIFQ01000001.1"/>
</dbReference>
<dbReference type="InterPro" id="IPR000120">
    <property type="entry name" value="Amidase"/>
</dbReference>
<accession>A0A401ZIT9</accession>
<organism evidence="2 3">
    <name type="scientific">Dictyobacter aurantiacus</name>
    <dbReference type="NCBI Taxonomy" id="1936993"/>
    <lineage>
        <taxon>Bacteria</taxon>
        <taxon>Bacillati</taxon>
        <taxon>Chloroflexota</taxon>
        <taxon>Ktedonobacteria</taxon>
        <taxon>Ktedonobacterales</taxon>
        <taxon>Dictyobacteraceae</taxon>
        <taxon>Dictyobacter</taxon>
    </lineage>
</organism>
<dbReference type="SUPFAM" id="SSF75304">
    <property type="entry name" value="Amidase signature (AS) enzymes"/>
    <property type="match status" value="1"/>
</dbReference>
<sequence>MIHSASLMGTAAALRSGQMDPVAYIDTLCAWIDTVDPQVHALLPEEDRRGRLQAEVAALQRRYPDPASRPPLYCIPVGIKDTFRVDGFPTRAGSRLPAELFAGEEASCVRALREAGACILGKTVTTEFAYFEPGETRNPHNLNHTPGGSSSGSVAAVAAGMCPLALGTQVIGSTIRPAAFCGIVGFKPTYGRIPIDGLVRCADSVEHVGYFTQSVADCSYVAPLLCRDWRGEDSVRVESLPVLGAPLSDGLYLAQASAEALAAFEEQLTLLKKAGYRIRRIPVLPDIEKINRQHMRMVFAEMARVHAPWFTRYEALYRPRTLAAIREGQTVSDEELRQEREGRARLREMIETLMKQAGIDLWVTPATPGPAPEGLDSTGSPLMNLPWTYAGLPAITVPAGLAANNLPLGLQCVGAAMADEQLLSWVAPMADILASRLQFLEDQA</sequence>
<dbReference type="Gene3D" id="3.90.1300.10">
    <property type="entry name" value="Amidase signature (AS) domain"/>
    <property type="match status" value="1"/>
</dbReference>
<dbReference type="Pfam" id="PF01425">
    <property type="entry name" value="Amidase"/>
    <property type="match status" value="1"/>
</dbReference>
<name>A0A401ZIT9_9CHLR</name>
<evidence type="ECO:0000313" key="3">
    <source>
        <dbReference type="Proteomes" id="UP000287224"/>
    </source>
</evidence>
<feature type="domain" description="Amidase" evidence="1">
    <location>
        <begin position="25"/>
        <end position="423"/>
    </location>
</feature>
<dbReference type="InterPro" id="IPR023631">
    <property type="entry name" value="Amidase_dom"/>
</dbReference>
<comment type="caution">
    <text evidence="2">The sequence shown here is derived from an EMBL/GenBank/DDBJ whole genome shotgun (WGS) entry which is preliminary data.</text>
</comment>
<reference evidence="3" key="1">
    <citation type="submission" date="2018-12" db="EMBL/GenBank/DDBJ databases">
        <title>Tengunoibacter tsumagoiensis gen. nov., sp. nov., Dictyobacter kobayashii sp. nov., D. alpinus sp. nov., and D. joshuensis sp. nov. and description of Dictyobacteraceae fam. nov. within the order Ktedonobacterales isolated from Tengu-no-mugimeshi.</title>
        <authorList>
            <person name="Wang C.M."/>
            <person name="Zheng Y."/>
            <person name="Sakai Y."/>
            <person name="Toyoda A."/>
            <person name="Minakuchi Y."/>
            <person name="Abe K."/>
            <person name="Yokota A."/>
            <person name="Yabe S."/>
        </authorList>
    </citation>
    <scope>NUCLEOTIDE SEQUENCE [LARGE SCALE GENOMIC DNA]</scope>
    <source>
        <strain evidence="3">S-27</strain>
    </source>
</reference>
<dbReference type="AlphaFoldDB" id="A0A401ZIT9"/>
<evidence type="ECO:0000313" key="2">
    <source>
        <dbReference type="EMBL" id="GCE06760.1"/>
    </source>
</evidence>
<dbReference type="EMBL" id="BIFQ01000001">
    <property type="protein sequence ID" value="GCE06760.1"/>
    <property type="molecule type" value="Genomic_DNA"/>
</dbReference>
<dbReference type="InterPro" id="IPR036928">
    <property type="entry name" value="AS_sf"/>
</dbReference>
<evidence type="ECO:0000259" key="1">
    <source>
        <dbReference type="Pfam" id="PF01425"/>
    </source>
</evidence>
<dbReference type="GO" id="GO:0003824">
    <property type="term" value="F:catalytic activity"/>
    <property type="evidence" value="ECO:0007669"/>
    <property type="project" value="InterPro"/>
</dbReference>
<dbReference type="PANTHER" id="PTHR11895:SF67">
    <property type="entry name" value="AMIDASE DOMAIN-CONTAINING PROTEIN"/>
    <property type="match status" value="1"/>
</dbReference>
<proteinExistence type="predicted"/>